<reference evidence="1 2" key="1">
    <citation type="submission" date="2015-05" db="EMBL/GenBank/DDBJ databases">
        <title>Evolution of Trichinella species and genotypes.</title>
        <authorList>
            <person name="Korhonen P.K."/>
            <person name="Edoardo P."/>
            <person name="Giuseppe L.R."/>
            <person name="Gasser R.B."/>
        </authorList>
    </citation>
    <scope>NUCLEOTIDE SEQUENCE [LARGE SCALE GENOMIC DNA]</scope>
    <source>
        <strain evidence="1">ISS10</strain>
    </source>
</reference>
<accession>A0A0V1KJ18</accession>
<comment type="caution">
    <text evidence="1">The sequence shown here is derived from an EMBL/GenBank/DDBJ whole genome shotgun (WGS) entry which is preliminary data.</text>
</comment>
<sequence>MECCVRSMNKSLRHDITQVLLDKREQLSAWNTTLKYAENYSLWTAERTSERLLFRHGHRALPGRRLASKSSACFMIQPLNSCVRDIG</sequence>
<name>A0A0V1KJ18_9BILA</name>
<organism evidence="1 2">
    <name type="scientific">Trichinella nativa</name>
    <dbReference type="NCBI Taxonomy" id="6335"/>
    <lineage>
        <taxon>Eukaryota</taxon>
        <taxon>Metazoa</taxon>
        <taxon>Ecdysozoa</taxon>
        <taxon>Nematoda</taxon>
        <taxon>Enoplea</taxon>
        <taxon>Dorylaimia</taxon>
        <taxon>Trichinellida</taxon>
        <taxon>Trichinellidae</taxon>
        <taxon>Trichinella</taxon>
    </lineage>
</organism>
<evidence type="ECO:0000313" key="2">
    <source>
        <dbReference type="Proteomes" id="UP000054721"/>
    </source>
</evidence>
<keyword evidence="2" id="KW-1185">Reference proteome</keyword>
<proteinExistence type="predicted"/>
<evidence type="ECO:0000313" key="1">
    <source>
        <dbReference type="EMBL" id="KRZ47240.1"/>
    </source>
</evidence>
<protein>
    <submittedName>
        <fullName evidence="1">Uncharacterized protein</fullName>
    </submittedName>
</protein>
<dbReference type="Proteomes" id="UP000054721">
    <property type="component" value="Unassembled WGS sequence"/>
</dbReference>
<gene>
    <name evidence="1" type="ORF">T02_4134</name>
</gene>
<dbReference type="AlphaFoldDB" id="A0A0V1KJ18"/>
<dbReference type="EMBL" id="JYDW01001090">
    <property type="protein sequence ID" value="KRZ47240.1"/>
    <property type="molecule type" value="Genomic_DNA"/>
</dbReference>